<name>A0A1V8M6B0_9GAMM</name>
<dbReference type="SMART" id="SM00382">
    <property type="entry name" value="AAA"/>
    <property type="match status" value="1"/>
</dbReference>
<proteinExistence type="predicted"/>
<protein>
    <submittedName>
        <fullName evidence="2">General secretion pathway protein</fullName>
    </submittedName>
</protein>
<dbReference type="SUPFAM" id="SSF52540">
    <property type="entry name" value="P-loop containing nucleoside triphosphate hydrolases"/>
    <property type="match status" value="1"/>
</dbReference>
<evidence type="ECO:0000259" key="1">
    <source>
        <dbReference type="SMART" id="SM00382"/>
    </source>
</evidence>
<dbReference type="AlphaFoldDB" id="A0A1V8M6B0"/>
<dbReference type="InterPro" id="IPR027417">
    <property type="entry name" value="P-loop_NTPase"/>
</dbReference>
<dbReference type="PANTHER" id="PTHR35894:SF1">
    <property type="entry name" value="PHOSPHORIBULOKINASE _ URIDINE KINASE FAMILY"/>
    <property type="match status" value="1"/>
</dbReference>
<comment type="caution">
    <text evidence="2">The sequence shown here is derived from an EMBL/GenBank/DDBJ whole genome shotgun (WGS) entry which is preliminary data.</text>
</comment>
<accession>A0A1V8M6B0</accession>
<dbReference type="InterPro" id="IPR049945">
    <property type="entry name" value="AAA_22"/>
</dbReference>
<dbReference type="RefSeq" id="WP_080521643.1">
    <property type="nucleotide sequence ID" value="NZ_LPUF01000001.1"/>
</dbReference>
<feature type="domain" description="AAA+ ATPase" evidence="1">
    <location>
        <begin position="42"/>
        <end position="192"/>
    </location>
</feature>
<dbReference type="InterPro" id="IPR003593">
    <property type="entry name" value="AAA+_ATPase"/>
</dbReference>
<dbReference type="PANTHER" id="PTHR35894">
    <property type="entry name" value="GENERAL SECRETION PATHWAY PROTEIN A-RELATED"/>
    <property type="match status" value="1"/>
</dbReference>
<dbReference type="Gene3D" id="3.40.50.300">
    <property type="entry name" value="P-loop containing nucleotide triphosphate hydrolases"/>
    <property type="match status" value="1"/>
</dbReference>
<dbReference type="STRING" id="1420851.AU255_03770"/>
<reference evidence="2 3" key="1">
    <citation type="submission" date="2015-12" db="EMBL/GenBank/DDBJ databases">
        <authorList>
            <person name="Shamseldin A."/>
            <person name="Moawad H."/>
            <person name="Abd El-Rahim W.M."/>
            <person name="Sadowsky M.J."/>
        </authorList>
    </citation>
    <scope>NUCLEOTIDE SEQUENCE [LARGE SCALE GENOMIC DNA]</scope>
    <source>
        <strain evidence="2 3">WF1</strain>
    </source>
</reference>
<dbReference type="InterPro" id="IPR052026">
    <property type="entry name" value="ExeA_AAA_ATPase_DNA-bind"/>
</dbReference>
<keyword evidence="3" id="KW-1185">Reference proteome</keyword>
<dbReference type="EMBL" id="LPUF01000001">
    <property type="protein sequence ID" value="OQK17026.1"/>
    <property type="molecule type" value="Genomic_DNA"/>
</dbReference>
<sequence>MYTSYFGLSKKPFSLTSDADFLYLSPPHKKALSILEYGLMSQAEFTVITGQIGLGKTTLLQRVLKTESDEYIVGLITNTHAAFGDLLSWVLAAFNIKDKGGSEAQRYQLLVDFLRHSYANQRRAVLIIDEAQNMDIATLEELRLLTNINSGSHILLQLVLVGHPELKDKLRDPRLIQFAQRISIEFHLKPLNFVETEKYINHRLEVVGGMGLFTSAACTVIYYFTGGVPRLINNICELCLVFTFADDEKQATLETVIQVVQENKTDGILPLVAQKNEENEKIRQLVLKSNGIDLEQL</sequence>
<dbReference type="Proteomes" id="UP000191980">
    <property type="component" value="Unassembled WGS sequence"/>
</dbReference>
<dbReference type="OrthoDB" id="9780149at2"/>
<gene>
    <name evidence="2" type="ORF">AU255_03770</name>
</gene>
<dbReference type="Pfam" id="PF13401">
    <property type="entry name" value="AAA_22"/>
    <property type="match status" value="1"/>
</dbReference>
<organism evidence="2 3">
    <name type="scientific">Methyloprofundus sedimenti</name>
    <dbReference type="NCBI Taxonomy" id="1420851"/>
    <lineage>
        <taxon>Bacteria</taxon>
        <taxon>Pseudomonadati</taxon>
        <taxon>Pseudomonadota</taxon>
        <taxon>Gammaproteobacteria</taxon>
        <taxon>Methylococcales</taxon>
        <taxon>Methylococcaceae</taxon>
        <taxon>Methyloprofundus</taxon>
    </lineage>
</organism>
<dbReference type="GO" id="GO:0016887">
    <property type="term" value="F:ATP hydrolysis activity"/>
    <property type="evidence" value="ECO:0007669"/>
    <property type="project" value="InterPro"/>
</dbReference>
<evidence type="ECO:0000313" key="3">
    <source>
        <dbReference type="Proteomes" id="UP000191980"/>
    </source>
</evidence>
<evidence type="ECO:0000313" key="2">
    <source>
        <dbReference type="EMBL" id="OQK17026.1"/>
    </source>
</evidence>